<evidence type="ECO:0000313" key="2">
    <source>
        <dbReference type="Proteomes" id="UP000662904"/>
    </source>
</evidence>
<protein>
    <recommendedName>
        <fullName evidence="3">DUF4912 domain-containing protein</fullName>
    </recommendedName>
</protein>
<keyword evidence="2" id="KW-1185">Reference proteome</keyword>
<accession>A0A8A0RR26</accession>
<dbReference type="AlphaFoldDB" id="A0A8A0RR26"/>
<dbReference type="InterPro" id="IPR032585">
    <property type="entry name" value="DUF4912"/>
</dbReference>
<dbReference type="Proteomes" id="UP000662904">
    <property type="component" value="Chromosome"/>
</dbReference>
<sequence length="164" mass="19377">MNELELKDLPKNYGDTKITLLVRDPFWIFAYWEISRPSVEDFQKIYKLRWEHTKPAIKIVNITEKTFYFLYIDDAADNWHIEVGKPKTRFYVELGRVLPNYTFVPLCRSNTVTTPANSVSGIEDEYYTLLPKKEIVKRDIIYERIMKELQYGISTPGSPFIKKA</sequence>
<reference evidence="1" key="1">
    <citation type="submission" date="2020-07" db="EMBL/GenBank/DDBJ databases">
        <title>Koleobacter methoxysyntrophicus gen. nov., sp. nov., a novel anaerobic bacterium isolated from deep subsurface oil field and proposal of Koleobacterales ord. nov. in the phylum Firmicutes.</title>
        <authorList>
            <person name="Sakamoto S."/>
            <person name="Tamaki H."/>
        </authorList>
    </citation>
    <scope>NUCLEOTIDE SEQUENCE</scope>
    <source>
        <strain evidence="1">NRmbB1</strain>
    </source>
</reference>
<dbReference type="Pfam" id="PF16258">
    <property type="entry name" value="DUF4912"/>
    <property type="match status" value="1"/>
</dbReference>
<dbReference type="RefSeq" id="WP_206707651.1">
    <property type="nucleotide sequence ID" value="NZ_CP059066.1"/>
</dbReference>
<dbReference type="KEGG" id="kme:H0A61_02747"/>
<evidence type="ECO:0000313" key="1">
    <source>
        <dbReference type="EMBL" id="QSQ10342.1"/>
    </source>
</evidence>
<name>A0A8A0RR26_9FIRM</name>
<gene>
    <name evidence="1" type="ORF">H0A61_02747</name>
</gene>
<evidence type="ECO:0008006" key="3">
    <source>
        <dbReference type="Google" id="ProtNLM"/>
    </source>
</evidence>
<organism evidence="1 2">
    <name type="scientific">Koleobacter methoxysyntrophicus</name>
    <dbReference type="NCBI Taxonomy" id="2751313"/>
    <lineage>
        <taxon>Bacteria</taxon>
        <taxon>Bacillati</taxon>
        <taxon>Bacillota</taxon>
        <taxon>Clostridia</taxon>
        <taxon>Koleobacterales</taxon>
        <taxon>Koleobacteraceae</taxon>
        <taxon>Koleobacter</taxon>
    </lineage>
</organism>
<proteinExistence type="predicted"/>
<dbReference type="EMBL" id="CP059066">
    <property type="protein sequence ID" value="QSQ10342.1"/>
    <property type="molecule type" value="Genomic_DNA"/>
</dbReference>